<dbReference type="InterPro" id="IPR050834">
    <property type="entry name" value="Glycosyltransf_2"/>
</dbReference>
<feature type="domain" description="Glycosyltransferase 2-like" evidence="5">
    <location>
        <begin position="5"/>
        <end position="177"/>
    </location>
</feature>
<feature type="transmembrane region" description="Helical" evidence="4">
    <location>
        <begin position="252"/>
        <end position="272"/>
    </location>
</feature>
<comment type="similarity">
    <text evidence="1">Belongs to the glycosyltransferase 2 family.</text>
</comment>
<gene>
    <name evidence="6" type="ORF">QPK24_04640</name>
</gene>
<accession>A0ABY8X5P7</accession>
<dbReference type="RefSeq" id="WP_285746546.1">
    <property type="nucleotide sequence ID" value="NZ_CP127162.1"/>
</dbReference>
<keyword evidence="3 6" id="KW-0808">Transferase</keyword>
<dbReference type="Proteomes" id="UP001236415">
    <property type="component" value="Chromosome"/>
</dbReference>
<proteinExistence type="inferred from homology"/>
<evidence type="ECO:0000313" key="6">
    <source>
        <dbReference type="EMBL" id="WIV20009.1"/>
    </source>
</evidence>
<evidence type="ECO:0000256" key="1">
    <source>
        <dbReference type="ARBA" id="ARBA00006739"/>
    </source>
</evidence>
<dbReference type="CDD" id="cd00761">
    <property type="entry name" value="Glyco_tranf_GTA_type"/>
    <property type="match status" value="1"/>
</dbReference>
<evidence type="ECO:0000256" key="3">
    <source>
        <dbReference type="ARBA" id="ARBA00022679"/>
    </source>
</evidence>
<dbReference type="InterPro" id="IPR001173">
    <property type="entry name" value="Glyco_trans_2-like"/>
</dbReference>
<evidence type="ECO:0000313" key="7">
    <source>
        <dbReference type="Proteomes" id="UP001236415"/>
    </source>
</evidence>
<evidence type="ECO:0000256" key="2">
    <source>
        <dbReference type="ARBA" id="ARBA00022676"/>
    </source>
</evidence>
<keyword evidence="4" id="KW-1133">Transmembrane helix</keyword>
<dbReference type="InterPro" id="IPR029044">
    <property type="entry name" value="Nucleotide-diphossugar_trans"/>
</dbReference>
<evidence type="ECO:0000259" key="5">
    <source>
        <dbReference type="Pfam" id="PF00535"/>
    </source>
</evidence>
<dbReference type="EC" id="2.4.-.-" evidence="6"/>
<dbReference type="SUPFAM" id="SSF53448">
    <property type="entry name" value="Nucleotide-diphospho-sugar transferases"/>
    <property type="match status" value="1"/>
</dbReference>
<keyword evidence="4" id="KW-0812">Transmembrane</keyword>
<dbReference type="PANTHER" id="PTHR43685">
    <property type="entry name" value="GLYCOSYLTRANSFERASE"/>
    <property type="match status" value="1"/>
</dbReference>
<keyword evidence="4" id="KW-0472">Membrane</keyword>
<dbReference type="GO" id="GO:0016757">
    <property type="term" value="F:glycosyltransferase activity"/>
    <property type="evidence" value="ECO:0007669"/>
    <property type="project" value="UniProtKB-KW"/>
</dbReference>
<dbReference type="Pfam" id="PF00535">
    <property type="entry name" value="Glycos_transf_2"/>
    <property type="match status" value="1"/>
</dbReference>
<keyword evidence="7" id="KW-1185">Reference proteome</keyword>
<reference evidence="6 7" key="1">
    <citation type="submission" date="2023-06" db="EMBL/GenBank/DDBJ databases">
        <title>Paenibacillus polygonum sp. nov., an endophytic bacterium, isolated from Polygonum lapathifolium L. in Nanji Wetland National Nature Reserve, South of Poyang Lake, Jiangxi Province, China.</title>
        <authorList>
            <person name="Yu Z."/>
        </authorList>
    </citation>
    <scope>NUCLEOTIDE SEQUENCE [LARGE SCALE GENOMIC DNA]</scope>
    <source>
        <strain evidence="6 7">C31</strain>
    </source>
</reference>
<protein>
    <submittedName>
        <fullName evidence="6">Glycosyltransferase family 2 protein</fullName>
        <ecNumber evidence="6">2.4.-.-</ecNumber>
    </submittedName>
</protein>
<dbReference type="Gene3D" id="3.90.550.10">
    <property type="entry name" value="Spore Coat Polysaccharide Biosynthesis Protein SpsA, Chain A"/>
    <property type="match status" value="1"/>
</dbReference>
<sequence length="276" mass="32266">MCRVSIIIAAYNAERFITRAVTSIQNQTYQDFEIIICDDSSTDKTVEVVKNMMENDHRIRLLRNTENLKAAATRNKCINEAKGEYIAIQDADDFSHKTRLEEQVYFLDNNNNYGFVSSKMFILSETDNIEELSNFSPDSEGLLYKLSYISSPDNKDFLYRLPYTHASTMFRKNVINDIGGYRVAKETVRGEDSDLFMRLHAKGNRGYNLNKALYYYLEGEDAYKRKKYRYRIHSAINRYKGFKAMGLLPRGYIFLLKPLIVGLIPLSLLRWYRNKH</sequence>
<keyword evidence="2 6" id="KW-0328">Glycosyltransferase</keyword>
<dbReference type="PANTHER" id="PTHR43685:SF5">
    <property type="entry name" value="GLYCOSYLTRANSFERASE EPSE-RELATED"/>
    <property type="match status" value="1"/>
</dbReference>
<name>A0ABY8X5P7_9BACL</name>
<dbReference type="EMBL" id="CP127162">
    <property type="protein sequence ID" value="WIV20009.1"/>
    <property type="molecule type" value="Genomic_DNA"/>
</dbReference>
<organism evidence="6 7">
    <name type="scientific">Paenibacillus polygoni</name>
    <dbReference type="NCBI Taxonomy" id="3050112"/>
    <lineage>
        <taxon>Bacteria</taxon>
        <taxon>Bacillati</taxon>
        <taxon>Bacillota</taxon>
        <taxon>Bacilli</taxon>
        <taxon>Bacillales</taxon>
        <taxon>Paenibacillaceae</taxon>
        <taxon>Paenibacillus</taxon>
    </lineage>
</organism>
<evidence type="ECO:0000256" key="4">
    <source>
        <dbReference type="SAM" id="Phobius"/>
    </source>
</evidence>